<reference evidence="5" key="1">
    <citation type="submission" date="2020-05" db="EMBL/GenBank/DDBJ databases">
        <title>Frigoriglobus tundricola gen. nov., sp. nov., a psychrotolerant cellulolytic planctomycete of the family Gemmataceae with two divergent copies of 16S rRNA gene.</title>
        <authorList>
            <person name="Kulichevskaya I.S."/>
            <person name="Ivanova A.A."/>
            <person name="Naumoff D.G."/>
            <person name="Beletsky A.V."/>
            <person name="Rijpstra W.I.C."/>
            <person name="Sinninghe Damste J.S."/>
            <person name="Mardanov A.V."/>
            <person name="Ravin N.V."/>
            <person name="Dedysh S.N."/>
        </authorList>
    </citation>
    <scope>NUCLEOTIDE SEQUENCE [LARGE SCALE GENOMIC DNA]</scope>
    <source>
        <strain evidence="5">PL17</strain>
    </source>
</reference>
<evidence type="ECO:0000256" key="1">
    <source>
        <dbReference type="ARBA" id="ARBA00022737"/>
    </source>
</evidence>
<evidence type="ECO:0000256" key="2">
    <source>
        <dbReference type="PROSITE-ProRule" id="PRU00703"/>
    </source>
</evidence>
<dbReference type="Gene3D" id="3.10.580.10">
    <property type="entry name" value="CBS-domain"/>
    <property type="match status" value="1"/>
</dbReference>
<evidence type="ECO:0000313" key="4">
    <source>
        <dbReference type="EMBL" id="QJW94458.1"/>
    </source>
</evidence>
<gene>
    <name evidence="4" type="ORF">FTUN_1978</name>
</gene>
<organism evidence="4 5">
    <name type="scientific">Frigoriglobus tundricola</name>
    <dbReference type="NCBI Taxonomy" id="2774151"/>
    <lineage>
        <taxon>Bacteria</taxon>
        <taxon>Pseudomonadati</taxon>
        <taxon>Planctomycetota</taxon>
        <taxon>Planctomycetia</taxon>
        <taxon>Gemmatales</taxon>
        <taxon>Gemmataceae</taxon>
        <taxon>Frigoriglobus</taxon>
    </lineage>
</organism>
<feature type="domain" description="CBS" evidence="3">
    <location>
        <begin position="115"/>
        <end position="171"/>
    </location>
</feature>
<dbReference type="PANTHER" id="PTHR48108">
    <property type="entry name" value="CBS DOMAIN-CONTAINING PROTEIN CBSX2, CHLOROPLASTIC"/>
    <property type="match status" value="1"/>
</dbReference>
<dbReference type="SMART" id="SM00116">
    <property type="entry name" value="CBS"/>
    <property type="match status" value="2"/>
</dbReference>
<sequence>MYCPACSHDKNPPGADACTNCGLALTHLDAPAPNGPVEASLVTDPVSALDPRPPLTVPLDATLGDAIRQMTTGRIGAVLVTGPGGDLVGILTERDFLTKVAGAPGFEALPVSRFMTPDPETVAPTDVLAFALGKMDAGGYRHLPVVAAGKPVGVISVRDVLRHLTTVCQDG</sequence>
<dbReference type="SUPFAM" id="SSF54631">
    <property type="entry name" value="CBS-domain pair"/>
    <property type="match status" value="1"/>
</dbReference>
<keyword evidence="5" id="KW-1185">Reference proteome</keyword>
<protein>
    <recommendedName>
        <fullName evidence="3">CBS domain-containing protein</fullName>
    </recommendedName>
</protein>
<dbReference type="PANTHER" id="PTHR48108:SF26">
    <property type="entry name" value="CBS DOMAIN-CONTAINING PROTEIN DDB_G0289609"/>
    <property type="match status" value="1"/>
</dbReference>
<dbReference type="AlphaFoldDB" id="A0A6M5YKG1"/>
<dbReference type="EMBL" id="CP053452">
    <property type="protein sequence ID" value="QJW94458.1"/>
    <property type="molecule type" value="Genomic_DNA"/>
</dbReference>
<evidence type="ECO:0000259" key="3">
    <source>
        <dbReference type="PROSITE" id="PS51371"/>
    </source>
</evidence>
<keyword evidence="1" id="KW-0677">Repeat</keyword>
<accession>A0A6M5YKG1</accession>
<dbReference type="InterPro" id="IPR051462">
    <property type="entry name" value="CBS_domain-containing"/>
</dbReference>
<dbReference type="KEGG" id="ftj:FTUN_1978"/>
<dbReference type="RefSeq" id="WP_171470451.1">
    <property type="nucleotide sequence ID" value="NZ_CP053452.2"/>
</dbReference>
<feature type="domain" description="CBS" evidence="3">
    <location>
        <begin position="49"/>
        <end position="109"/>
    </location>
</feature>
<proteinExistence type="predicted"/>
<name>A0A6M5YKG1_9BACT</name>
<dbReference type="InterPro" id="IPR046342">
    <property type="entry name" value="CBS_dom_sf"/>
</dbReference>
<dbReference type="Proteomes" id="UP000503447">
    <property type="component" value="Chromosome"/>
</dbReference>
<dbReference type="PROSITE" id="PS51371">
    <property type="entry name" value="CBS"/>
    <property type="match status" value="2"/>
</dbReference>
<evidence type="ECO:0000313" key="5">
    <source>
        <dbReference type="Proteomes" id="UP000503447"/>
    </source>
</evidence>
<dbReference type="Pfam" id="PF00571">
    <property type="entry name" value="CBS"/>
    <property type="match status" value="2"/>
</dbReference>
<keyword evidence="2" id="KW-0129">CBS domain</keyword>
<dbReference type="InterPro" id="IPR000644">
    <property type="entry name" value="CBS_dom"/>
</dbReference>